<evidence type="ECO:0000256" key="1">
    <source>
        <dbReference type="ARBA" id="ARBA00004651"/>
    </source>
</evidence>
<feature type="region of interest" description="Disordered" evidence="6">
    <location>
        <begin position="91"/>
        <end position="110"/>
    </location>
</feature>
<evidence type="ECO:0000313" key="11">
    <source>
        <dbReference type="Proteomes" id="UP000294739"/>
    </source>
</evidence>
<name>A0A4V2Z003_9ACTN</name>
<proteinExistence type="predicted"/>
<organism evidence="10 11">
    <name type="scientific">Jiangella asiatica</name>
    <dbReference type="NCBI Taxonomy" id="2530372"/>
    <lineage>
        <taxon>Bacteria</taxon>
        <taxon>Bacillati</taxon>
        <taxon>Actinomycetota</taxon>
        <taxon>Actinomycetes</taxon>
        <taxon>Jiangellales</taxon>
        <taxon>Jiangellaceae</taxon>
        <taxon>Jiangella</taxon>
    </lineage>
</organism>
<accession>A0A4V2Z003</accession>
<sequence>MDDYPLLELFWTMLWFFLFVAWIWLLISLLTDIFRSDDLSGWAKGLWTLFIIVLPILGALVYIIARGTGMTERQLAHYQRREEEFREYIRDTAGTSSNSGGAPGGPSTADELTKLARLRDEGVISVDEFQTQKTKLLA</sequence>
<evidence type="ECO:0000256" key="7">
    <source>
        <dbReference type="SAM" id="Phobius"/>
    </source>
</evidence>
<evidence type="ECO:0000256" key="3">
    <source>
        <dbReference type="ARBA" id="ARBA00022692"/>
    </source>
</evidence>
<reference evidence="10 11" key="1">
    <citation type="submission" date="2019-03" db="EMBL/GenBank/DDBJ databases">
        <title>Draft genome sequences of novel Actinobacteria.</title>
        <authorList>
            <person name="Sahin N."/>
            <person name="Ay H."/>
            <person name="Saygin H."/>
        </authorList>
    </citation>
    <scope>NUCLEOTIDE SEQUENCE [LARGE SCALE GENOMIC DNA]</scope>
    <source>
        <strain evidence="10 11">5K138</strain>
    </source>
</reference>
<evidence type="ECO:0000256" key="2">
    <source>
        <dbReference type="ARBA" id="ARBA00022475"/>
    </source>
</evidence>
<evidence type="ECO:0000313" key="10">
    <source>
        <dbReference type="EMBL" id="TDD99117.1"/>
    </source>
</evidence>
<protein>
    <submittedName>
        <fullName evidence="10">SHOCT domain-containing protein</fullName>
    </submittedName>
</protein>
<dbReference type="Pfam" id="PF09851">
    <property type="entry name" value="SHOCT"/>
    <property type="match status" value="1"/>
</dbReference>
<dbReference type="InterPro" id="IPR027379">
    <property type="entry name" value="CLS_N"/>
</dbReference>
<feature type="compositionally biased region" description="Low complexity" evidence="6">
    <location>
        <begin position="92"/>
        <end position="109"/>
    </location>
</feature>
<gene>
    <name evidence="10" type="ORF">E1269_27290</name>
</gene>
<evidence type="ECO:0000256" key="4">
    <source>
        <dbReference type="ARBA" id="ARBA00022989"/>
    </source>
</evidence>
<feature type="transmembrane region" description="Helical" evidence="7">
    <location>
        <begin position="12"/>
        <end position="34"/>
    </location>
</feature>
<dbReference type="GO" id="GO:0005886">
    <property type="term" value="C:plasma membrane"/>
    <property type="evidence" value="ECO:0007669"/>
    <property type="project" value="UniProtKB-SubCell"/>
</dbReference>
<keyword evidence="5 7" id="KW-0472">Membrane</keyword>
<dbReference type="RefSeq" id="WP_131900562.1">
    <property type="nucleotide sequence ID" value="NZ_SMKZ01000059.1"/>
</dbReference>
<feature type="domain" description="Cardiolipin synthase N-terminal" evidence="9">
    <location>
        <begin position="20"/>
        <end position="66"/>
    </location>
</feature>
<comment type="subcellular location">
    <subcellularLocation>
        <location evidence="1">Cell membrane</location>
        <topology evidence="1">Multi-pass membrane protein</topology>
    </subcellularLocation>
</comment>
<evidence type="ECO:0000259" key="8">
    <source>
        <dbReference type="Pfam" id="PF09851"/>
    </source>
</evidence>
<keyword evidence="3 7" id="KW-0812">Transmembrane</keyword>
<dbReference type="InParanoid" id="A0A4V2Z003"/>
<dbReference type="Proteomes" id="UP000294739">
    <property type="component" value="Unassembled WGS sequence"/>
</dbReference>
<dbReference type="EMBL" id="SMKZ01000059">
    <property type="protein sequence ID" value="TDD99117.1"/>
    <property type="molecule type" value="Genomic_DNA"/>
</dbReference>
<keyword evidence="4 7" id="KW-1133">Transmembrane helix</keyword>
<feature type="transmembrane region" description="Helical" evidence="7">
    <location>
        <begin position="46"/>
        <end position="65"/>
    </location>
</feature>
<dbReference type="AlphaFoldDB" id="A0A4V2Z003"/>
<dbReference type="InterPro" id="IPR018649">
    <property type="entry name" value="SHOCT"/>
</dbReference>
<dbReference type="OrthoDB" id="7596142at2"/>
<keyword evidence="11" id="KW-1185">Reference proteome</keyword>
<evidence type="ECO:0000256" key="6">
    <source>
        <dbReference type="SAM" id="MobiDB-lite"/>
    </source>
</evidence>
<evidence type="ECO:0000259" key="9">
    <source>
        <dbReference type="Pfam" id="PF13396"/>
    </source>
</evidence>
<feature type="domain" description="SHOCT" evidence="8">
    <location>
        <begin position="110"/>
        <end position="137"/>
    </location>
</feature>
<keyword evidence="2" id="KW-1003">Cell membrane</keyword>
<evidence type="ECO:0000256" key="5">
    <source>
        <dbReference type="ARBA" id="ARBA00023136"/>
    </source>
</evidence>
<dbReference type="Pfam" id="PF13396">
    <property type="entry name" value="PLDc_N"/>
    <property type="match status" value="1"/>
</dbReference>
<comment type="caution">
    <text evidence="10">The sequence shown here is derived from an EMBL/GenBank/DDBJ whole genome shotgun (WGS) entry which is preliminary data.</text>
</comment>